<dbReference type="Proteomes" id="UP001159641">
    <property type="component" value="Unassembled WGS sequence"/>
</dbReference>
<feature type="region of interest" description="Disordered" evidence="1">
    <location>
        <begin position="1"/>
        <end position="52"/>
    </location>
</feature>
<comment type="caution">
    <text evidence="2">The sequence shown here is derived from an EMBL/GenBank/DDBJ whole genome shotgun (WGS) entry which is preliminary data.</text>
</comment>
<evidence type="ECO:0000256" key="1">
    <source>
        <dbReference type="SAM" id="MobiDB-lite"/>
    </source>
</evidence>
<name>A0AB34GU35_ESCRO</name>
<sequence>MDSDAPFRTSPAGRRTLRGPCPRRTPDSFAHLPNPGEAPRGREGGRAAGDNDRVRGLWVAAAEEARGIRLFLAGTRPQAGAREGPASRPPPLPSSPTPRRGGERRWLEGPGGGGEGRRGAERSPGRTSGVRPPQSIRVPPLHSSRTRGRPRCRCGRVSRGATLPPRRPSGMDSGRDFLTLHGEYSAGSRGDPAWADLEESRSRPRAGDPQLLRPPSAPPRARSSSLLSHGGNLHPGLPGATLGVSRLVPQTRPVGRRGVRV</sequence>
<dbReference type="AlphaFoldDB" id="A0AB34GU35"/>
<organism evidence="2 3">
    <name type="scientific">Eschrichtius robustus</name>
    <name type="common">California gray whale</name>
    <name type="synonym">Eschrichtius gibbosus</name>
    <dbReference type="NCBI Taxonomy" id="9764"/>
    <lineage>
        <taxon>Eukaryota</taxon>
        <taxon>Metazoa</taxon>
        <taxon>Chordata</taxon>
        <taxon>Craniata</taxon>
        <taxon>Vertebrata</taxon>
        <taxon>Euteleostomi</taxon>
        <taxon>Mammalia</taxon>
        <taxon>Eutheria</taxon>
        <taxon>Laurasiatheria</taxon>
        <taxon>Artiodactyla</taxon>
        <taxon>Whippomorpha</taxon>
        <taxon>Cetacea</taxon>
        <taxon>Mysticeti</taxon>
        <taxon>Eschrichtiidae</taxon>
        <taxon>Eschrichtius</taxon>
    </lineage>
</organism>
<reference evidence="2 3" key="1">
    <citation type="submission" date="2022-11" db="EMBL/GenBank/DDBJ databases">
        <title>Whole genome sequence of Eschrichtius robustus ER-17-0199.</title>
        <authorList>
            <person name="Bruniche-Olsen A."/>
            <person name="Black A.N."/>
            <person name="Fields C.J."/>
            <person name="Walden K."/>
            <person name="Dewoody J.A."/>
        </authorList>
    </citation>
    <scope>NUCLEOTIDE SEQUENCE [LARGE SCALE GENOMIC DNA]</scope>
    <source>
        <strain evidence="2">ER-17-0199</strain>
        <tissue evidence="2">Blubber</tissue>
    </source>
</reference>
<accession>A0AB34GU35</accession>
<feature type="region of interest" description="Disordered" evidence="1">
    <location>
        <begin position="75"/>
        <end position="261"/>
    </location>
</feature>
<feature type="compositionally biased region" description="Basic and acidic residues" evidence="1">
    <location>
        <begin position="39"/>
        <end position="52"/>
    </location>
</feature>
<feature type="compositionally biased region" description="Basic and acidic residues" evidence="1">
    <location>
        <begin position="115"/>
        <end position="124"/>
    </location>
</feature>
<proteinExistence type="predicted"/>
<gene>
    <name evidence="2" type="ORF">J1605_009971</name>
</gene>
<evidence type="ECO:0000313" key="2">
    <source>
        <dbReference type="EMBL" id="KAJ8782652.1"/>
    </source>
</evidence>
<feature type="compositionally biased region" description="Low complexity" evidence="1">
    <location>
        <begin position="211"/>
        <end position="239"/>
    </location>
</feature>
<feature type="compositionally biased region" description="Pro residues" evidence="1">
    <location>
        <begin position="87"/>
        <end position="96"/>
    </location>
</feature>
<dbReference type="EMBL" id="JAIQCJ010002101">
    <property type="protein sequence ID" value="KAJ8782652.1"/>
    <property type="molecule type" value="Genomic_DNA"/>
</dbReference>
<evidence type="ECO:0000313" key="3">
    <source>
        <dbReference type="Proteomes" id="UP001159641"/>
    </source>
</evidence>
<feature type="compositionally biased region" description="Basic residues" evidence="1">
    <location>
        <begin position="144"/>
        <end position="156"/>
    </location>
</feature>
<keyword evidence="3" id="KW-1185">Reference proteome</keyword>
<protein>
    <submittedName>
        <fullName evidence="2">Uncharacterized protein</fullName>
    </submittedName>
</protein>